<protein>
    <recommendedName>
        <fullName evidence="2">Protein kinase domain-containing protein</fullName>
    </recommendedName>
</protein>
<dbReference type="Pfam" id="PF07714">
    <property type="entry name" value="PK_Tyr_Ser-Thr"/>
    <property type="match status" value="1"/>
</dbReference>
<dbReference type="Proteomes" id="UP000794436">
    <property type="component" value="Unassembled WGS sequence"/>
</dbReference>
<dbReference type="PRINTS" id="PR00109">
    <property type="entry name" value="TYRKINASE"/>
</dbReference>
<accession>A0A8K1FM09</accession>
<proteinExistence type="predicted"/>
<dbReference type="SUPFAM" id="SSF56112">
    <property type="entry name" value="Protein kinase-like (PK-like)"/>
    <property type="match status" value="1"/>
</dbReference>
<dbReference type="PROSITE" id="PS00108">
    <property type="entry name" value="PROTEIN_KINASE_ST"/>
    <property type="match status" value="1"/>
</dbReference>
<dbReference type="PANTHER" id="PTHR44329">
    <property type="entry name" value="SERINE/THREONINE-PROTEIN KINASE TNNI3K-RELATED"/>
    <property type="match status" value="1"/>
</dbReference>
<gene>
    <name evidence="3" type="ORF">Poli38472_006303</name>
</gene>
<dbReference type="GO" id="GO:0005524">
    <property type="term" value="F:ATP binding"/>
    <property type="evidence" value="ECO:0007669"/>
    <property type="project" value="InterPro"/>
</dbReference>
<dbReference type="GO" id="GO:0004674">
    <property type="term" value="F:protein serine/threonine kinase activity"/>
    <property type="evidence" value="ECO:0007669"/>
    <property type="project" value="TreeGrafter"/>
</dbReference>
<evidence type="ECO:0000313" key="4">
    <source>
        <dbReference type="Proteomes" id="UP000794436"/>
    </source>
</evidence>
<dbReference type="InterPro" id="IPR008271">
    <property type="entry name" value="Ser/Thr_kinase_AS"/>
</dbReference>
<dbReference type="InterPro" id="IPR001245">
    <property type="entry name" value="Ser-Thr/Tyr_kinase_cat_dom"/>
</dbReference>
<dbReference type="EMBL" id="SPLM01000002">
    <property type="protein sequence ID" value="TMW68835.1"/>
    <property type="molecule type" value="Genomic_DNA"/>
</dbReference>
<dbReference type="OrthoDB" id="4062651at2759"/>
<feature type="domain" description="Protein kinase" evidence="2">
    <location>
        <begin position="329"/>
        <end position="587"/>
    </location>
</feature>
<name>A0A8K1FM09_PYTOL</name>
<dbReference type="PROSITE" id="PS50011">
    <property type="entry name" value="PROTEIN_KINASE_DOM"/>
    <property type="match status" value="1"/>
</dbReference>
<dbReference type="AlphaFoldDB" id="A0A8K1FM09"/>
<evidence type="ECO:0000256" key="1">
    <source>
        <dbReference type="SAM" id="MobiDB-lite"/>
    </source>
</evidence>
<evidence type="ECO:0000259" key="2">
    <source>
        <dbReference type="PROSITE" id="PS50011"/>
    </source>
</evidence>
<feature type="compositionally biased region" description="Polar residues" evidence="1">
    <location>
        <begin position="156"/>
        <end position="165"/>
    </location>
</feature>
<dbReference type="InterPro" id="IPR000719">
    <property type="entry name" value="Prot_kinase_dom"/>
</dbReference>
<feature type="region of interest" description="Disordered" evidence="1">
    <location>
        <begin position="156"/>
        <end position="179"/>
    </location>
</feature>
<comment type="caution">
    <text evidence="3">The sequence shown here is derived from an EMBL/GenBank/DDBJ whole genome shotgun (WGS) entry which is preliminary data.</text>
</comment>
<dbReference type="Gene3D" id="3.30.200.20">
    <property type="entry name" value="Phosphorylase Kinase, domain 1"/>
    <property type="match status" value="1"/>
</dbReference>
<sequence>MRRDNSFTEGSDMLVQQQVQDLLYFAQTQRQQQLLPRVDNVRCVYGAGGSASVEITFVWQNPEASAGCELRLTVALRLSGQFPRECPMMACLVGGEYLPDELRFEDQLVVPWLNNGWPIDYTLALFAREFCAHLKGDPIAKDATAMVHPILLSPDSPRQSLTPSAPTYYPETDERESIKPTAPQTVTIKCKWRDTMNKLSVAAPRTLAQLECVLTQFIPSLANLSMQLTEFNSSKEGRPLKTDHHWRQLVNSGVPAICILVQAKPSVNEADLIDLNQEACASEALVRLPCPSPVISPQSGPLSPSSSMTRLRELLAANPFIRRVPWTDLGISKIIGNGSSCRVYKGQWRGTDVAVKVFTAASADAVEKEFTNEVETMTRLGAHPSLVLFLAVTLNPLSLVLEYLPFSLFELINGVEDSMRKLPPFPNSWTKRVTMMLDVAKGLQFLHSFSIIHRDLKSLNLLMTAEGRVKVADFGISRVAQTSDVMTGCCGTYQWMAPEVLQSANYSVSADIYSFAVVMWEVCEVKPPFADVPPAMVPVVVLRDKRRPLFSPKTPLPLQDLIRACWQDDPTRRPSAANVVSTLQSFFPNA</sequence>
<evidence type="ECO:0000313" key="3">
    <source>
        <dbReference type="EMBL" id="TMW68835.1"/>
    </source>
</evidence>
<dbReference type="SMART" id="SM00220">
    <property type="entry name" value="S_TKc"/>
    <property type="match status" value="1"/>
</dbReference>
<dbReference type="InterPro" id="IPR011009">
    <property type="entry name" value="Kinase-like_dom_sf"/>
</dbReference>
<organism evidence="3 4">
    <name type="scientific">Pythium oligandrum</name>
    <name type="common">Mycoparasitic fungus</name>
    <dbReference type="NCBI Taxonomy" id="41045"/>
    <lineage>
        <taxon>Eukaryota</taxon>
        <taxon>Sar</taxon>
        <taxon>Stramenopiles</taxon>
        <taxon>Oomycota</taxon>
        <taxon>Peronosporomycetes</taxon>
        <taxon>Pythiales</taxon>
        <taxon>Pythiaceae</taxon>
        <taxon>Pythium</taxon>
    </lineage>
</organism>
<dbReference type="CDD" id="cd13999">
    <property type="entry name" value="STKc_MAP3K-like"/>
    <property type="match status" value="1"/>
</dbReference>
<dbReference type="Gene3D" id="1.10.510.10">
    <property type="entry name" value="Transferase(Phosphotransferase) domain 1"/>
    <property type="match status" value="1"/>
</dbReference>
<keyword evidence="4" id="KW-1185">Reference proteome</keyword>
<dbReference type="InterPro" id="IPR051681">
    <property type="entry name" value="Ser/Thr_Kinases-Pseudokinases"/>
</dbReference>
<reference evidence="3" key="1">
    <citation type="submission" date="2019-03" db="EMBL/GenBank/DDBJ databases">
        <title>Long read genome sequence of the mycoparasitic Pythium oligandrum ATCC 38472 isolated from sugarbeet rhizosphere.</title>
        <authorList>
            <person name="Gaulin E."/>
        </authorList>
    </citation>
    <scope>NUCLEOTIDE SEQUENCE</scope>
    <source>
        <strain evidence="3">ATCC 38472_TT</strain>
    </source>
</reference>